<feature type="domain" description="PDZ" evidence="6">
    <location>
        <begin position="7"/>
        <end position="88"/>
    </location>
</feature>
<accession>A0ABM1BF00</accession>
<evidence type="ECO:0000256" key="5">
    <source>
        <dbReference type="SAM" id="MobiDB-lite"/>
    </source>
</evidence>
<feature type="region of interest" description="Disordered" evidence="5">
    <location>
        <begin position="644"/>
        <end position="664"/>
    </location>
</feature>
<comment type="subcellular location">
    <subcellularLocation>
        <location evidence="1">Cytoplasm</location>
    </subcellularLocation>
</comment>
<reference evidence="8" key="1">
    <citation type="submission" date="2025-08" db="UniProtKB">
        <authorList>
            <consortium name="RefSeq"/>
        </authorList>
    </citation>
    <scope>IDENTIFICATION</scope>
    <source>
        <tissue evidence="8">Muscle</tissue>
    </source>
</reference>
<dbReference type="Proteomes" id="UP000694941">
    <property type="component" value="Unplaced"/>
</dbReference>
<dbReference type="SMART" id="SM00228">
    <property type="entry name" value="PDZ"/>
    <property type="match status" value="1"/>
</dbReference>
<evidence type="ECO:0000256" key="4">
    <source>
        <dbReference type="ARBA" id="ARBA00038161"/>
    </source>
</evidence>
<evidence type="ECO:0000256" key="1">
    <source>
        <dbReference type="ARBA" id="ARBA00004496"/>
    </source>
</evidence>
<dbReference type="GeneID" id="106465011"/>
<feature type="compositionally biased region" description="Polar residues" evidence="5">
    <location>
        <begin position="700"/>
        <end position="710"/>
    </location>
</feature>
<dbReference type="SUPFAM" id="SSF50156">
    <property type="entry name" value="PDZ domain-like"/>
    <property type="match status" value="1"/>
</dbReference>
<dbReference type="Pfam" id="PF00595">
    <property type="entry name" value="PDZ"/>
    <property type="match status" value="1"/>
</dbReference>
<dbReference type="InterPro" id="IPR051976">
    <property type="entry name" value="Synaptopodin_domain"/>
</dbReference>
<dbReference type="RefSeq" id="XP_013780656.1">
    <property type="nucleotide sequence ID" value="XM_013925202.2"/>
</dbReference>
<gene>
    <name evidence="8" type="primary">LOC106465011</name>
</gene>
<feature type="compositionally biased region" description="Basic and acidic residues" evidence="5">
    <location>
        <begin position="465"/>
        <end position="496"/>
    </location>
</feature>
<dbReference type="InterPro" id="IPR001478">
    <property type="entry name" value="PDZ"/>
</dbReference>
<evidence type="ECO:0000256" key="3">
    <source>
        <dbReference type="ARBA" id="ARBA00022553"/>
    </source>
</evidence>
<evidence type="ECO:0000313" key="8">
    <source>
        <dbReference type="RefSeq" id="XP_013780656.1"/>
    </source>
</evidence>
<dbReference type="PROSITE" id="PS50106">
    <property type="entry name" value="PDZ"/>
    <property type="match status" value="1"/>
</dbReference>
<evidence type="ECO:0000256" key="2">
    <source>
        <dbReference type="ARBA" id="ARBA00022490"/>
    </source>
</evidence>
<feature type="region of interest" description="Disordered" evidence="5">
    <location>
        <begin position="449"/>
        <end position="496"/>
    </location>
</feature>
<name>A0ABM1BF00_LIMPO</name>
<dbReference type="Gene3D" id="2.30.42.10">
    <property type="match status" value="1"/>
</dbReference>
<keyword evidence="2" id="KW-0963">Cytoplasm</keyword>
<keyword evidence="7" id="KW-1185">Reference proteome</keyword>
<dbReference type="InterPro" id="IPR036034">
    <property type="entry name" value="PDZ_sf"/>
</dbReference>
<keyword evidence="3" id="KW-0597">Phosphoprotein</keyword>
<evidence type="ECO:0000259" key="6">
    <source>
        <dbReference type="PROSITE" id="PS50106"/>
    </source>
</evidence>
<dbReference type="PANTHER" id="PTHR24217">
    <property type="entry name" value="PUTATIVE-RELATED"/>
    <property type="match status" value="1"/>
</dbReference>
<protein>
    <submittedName>
        <fullName evidence="8">Uncharacterized protein LOC106465011 isoform X1</fullName>
    </submittedName>
</protein>
<comment type="similarity">
    <text evidence="4">Belongs to the synaptopodin family.</text>
</comment>
<dbReference type="PANTHER" id="PTHR24217:SF0">
    <property type="entry name" value="PDZ DOMAIN-CONTAINING PROTEIN"/>
    <property type="match status" value="1"/>
</dbReference>
<proteinExistence type="inferred from homology"/>
<feature type="compositionally biased region" description="Polar residues" evidence="5">
    <location>
        <begin position="718"/>
        <end position="732"/>
    </location>
</feature>
<organism evidence="7 8">
    <name type="scientific">Limulus polyphemus</name>
    <name type="common">Atlantic horseshoe crab</name>
    <dbReference type="NCBI Taxonomy" id="6850"/>
    <lineage>
        <taxon>Eukaryota</taxon>
        <taxon>Metazoa</taxon>
        <taxon>Ecdysozoa</taxon>
        <taxon>Arthropoda</taxon>
        <taxon>Chelicerata</taxon>
        <taxon>Merostomata</taxon>
        <taxon>Xiphosura</taxon>
        <taxon>Limulidae</taxon>
        <taxon>Limulus</taxon>
    </lineage>
</organism>
<sequence length="767" mass="84975">MTRRGKHLTVHLTGGGPWGFRLKGGAGTSEPLTVYKIRRNSKAHTVLFEGDVIITINGLSCDRVDLDKAMDIIDGERDTLIIQLLRQQQEENVAPCNMVIESTPSYKTVTRQEYSTQYHKKTIKESGDSVPVEQQFTVQQNSPLALHTFKGSKLDTTLKEVESKPATTDVSSVGLKDSVIRNFNQEVTCDDQKYVKKTTETVFEKQGHTETSKQSTKEHSFVKNGDLHHLKFDDVQSKIKPGVLLSKEIDFPMQRTISPITSEQPTTVENTSKTEILSEESTGSSKLFKVKKYESTMSTVKSSFWDPLASSALSAPKGGVPIFKMDKPQTIVSTFPSCTVPVEREEKVQPATDTRKTVFTDHKPLSTDQGTGHAYEATPDAGIDSYATFPRKKKMYSSSAFYEGSSTKYPTVEEQVELCRKIADSLSADTSRKSHGASMFNRQVEKSNKWVHKDQETDTGPCKQEIFKEVKLTEQVKAEPPRPEPDSSKEDDTSPKLKLILDPRHLQDASQLRKEGQNISEHNVVSPEVCLDLVKDLKSPAGKGAVMFAKRKQNSENWIVDEDKVKAHHPPQKPLNPLSTEVTKTGPQATRLQEMMQHPRLKIVKSPWEAALESPIGSCDGAFQEVQPEFKPEPLASSNLQAGRIKAQSPPATTPKDSFVSPSSTTVTSLAPVVGSRFLPSTNYGLYRPSAPKGWGGRTKVSTTPTTQQPLVPEPAASTLSDKISPSTSQKMSFRNFNSTPKTWSAAKTTPEQFTYKPIKVNLGFIK</sequence>
<evidence type="ECO:0000313" key="7">
    <source>
        <dbReference type="Proteomes" id="UP000694941"/>
    </source>
</evidence>
<feature type="region of interest" description="Disordered" evidence="5">
    <location>
        <begin position="690"/>
        <end position="732"/>
    </location>
</feature>